<protein>
    <submittedName>
        <fullName evidence="1">Uncharacterized protein</fullName>
    </submittedName>
</protein>
<dbReference type="Proteomes" id="UP000568751">
    <property type="component" value="Unassembled WGS sequence"/>
</dbReference>
<name>A0A853F187_9GAMM</name>
<accession>A0A853F187</accession>
<proteinExistence type="predicted"/>
<sequence>MATPKYYYNNNPSVDGQAPTQRLLTMDSKQYSTGQRFKKGGVISL</sequence>
<organism evidence="1 2">
    <name type="scientific">Candidatus Thiodubiliella endoseptemdiera</name>
    <dbReference type="NCBI Taxonomy" id="2738886"/>
    <lineage>
        <taxon>Bacteria</taxon>
        <taxon>Pseudomonadati</taxon>
        <taxon>Pseudomonadota</taxon>
        <taxon>Gammaproteobacteria</taxon>
        <taxon>Candidatus Pseudothioglobaceae</taxon>
        <taxon>Candidatus Thiodubiliella</taxon>
    </lineage>
</organism>
<reference evidence="1 2" key="1">
    <citation type="submission" date="2020-05" db="EMBL/GenBank/DDBJ databases">
        <title>Horizontal transmission and recombination maintain forever young bacterial symbiont genomes.</title>
        <authorList>
            <person name="Russell S.L."/>
            <person name="Pepper-Tunick E."/>
            <person name="Svedberg J."/>
            <person name="Byrne A."/>
            <person name="Ruelas Castillo J."/>
            <person name="Vollmers C."/>
            <person name="Beinart R.A."/>
            <person name="Corbett-Detig R."/>
        </authorList>
    </citation>
    <scope>NUCLEOTIDE SEQUENCE [LARGE SCALE GENOMIC DNA]</scope>
    <source>
        <strain evidence="1">455</strain>
    </source>
</reference>
<gene>
    <name evidence="1" type="ORF">H0A76_05700</name>
</gene>
<dbReference type="EMBL" id="JACCHT010000001">
    <property type="protein sequence ID" value="NYT27422.1"/>
    <property type="molecule type" value="Genomic_DNA"/>
</dbReference>
<comment type="caution">
    <text evidence="1">The sequence shown here is derived from an EMBL/GenBank/DDBJ whole genome shotgun (WGS) entry which is preliminary data.</text>
</comment>
<dbReference type="AlphaFoldDB" id="A0A853F187"/>
<evidence type="ECO:0000313" key="2">
    <source>
        <dbReference type="Proteomes" id="UP000568751"/>
    </source>
</evidence>
<evidence type="ECO:0000313" key="1">
    <source>
        <dbReference type="EMBL" id="NYT27422.1"/>
    </source>
</evidence>